<keyword evidence="3" id="KW-1185">Reference proteome</keyword>
<evidence type="ECO:0008006" key="4">
    <source>
        <dbReference type="Google" id="ProtNLM"/>
    </source>
</evidence>
<reference evidence="2 3" key="1">
    <citation type="submission" date="2022-01" db="EMBL/GenBank/DDBJ databases">
        <title>Lysobacter chinensis sp. nov., a bacterium isolated from cow dung compost.</title>
        <authorList>
            <person name="Liu Y."/>
        </authorList>
    </citation>
    <scope>NUCLEOTIDE SEQUENCE [LARGE SCALE GENOMIC DNA]</scope>
    <source>
        <strain evidence="2 3">TLK-CK17</strain>
    </source>
</reference>
<sequence>MPVSDNLAIPLFRAFALLEYQLKRRHAFLKADRFGNAMVDWSEVKAQVDRFPPADFVLRVGPVTRQKMLGGARDRPKVQVVVNAGGRREATFEPRPLQPPNEVQSDARALVEATKRVRNNLFHGGKEDPGEQPFDGDDDEWGRAALDVAQTLLDLLDQRAFGPPDRP</sequence>
<organism evidence="2 3">
    <name type="scientific">Marilutibacter chinensis</name>
    <dbReference type="NCBI Taxonomy" id="2912247"/>
    <lineage>
        <taxon>Bacteria</taxon>
        <taxon>Pseudomonadati</taxon>
        <taxon>Pseudomonadota</taxon>
        <taxon>Gammaproteobacteria</taxon>
        <taxon>Lysobacterales</taxon>
        <taxon>Lysobacteraceae</taxon>
        <taxon>Marilutibacter</taxon>
    </lineage>
</organism>
<protein>
    <recommendedName>
        <fullName evidence="4">HEPN AbiU2-like domain-containing protein</fullName>
    </recommendedName>
</protein>
<reference evidence="2 3" key="3">
    <citation type="submission" date="2022-01" db="EMBL/GenBank/DDBJ databases">
        <authorList>
            <person name="Zhou L.Y."/>
        </authorList>
    </citation>
    <scope>NUCLEOTIDE SEQUENCE [LARGE SCALE GENOMIC DNA]</scope>
    <source>
        <strain evidence="2 3">TLK-CK17</strain>
    </source>
</reference>
<proteinExistence type="predicted"/>
<feature type="region of interest" description="Disordered" evidence="1">
    <location>
        <begin position="121"/>
        <end position="142"/>
    </location>
</feature>
<dbReference type="EMBL" id="JAKJPO010000001">
    <property type="protein sequence ID" value="MCF7221029.1"/>
    <property type="molecule type" value="Genomic_DNA"/>
</dbReference>
<accession>A0ABS9HS55</accession>
<dbReference type="Proteomes" id="UP001430796">
    <property type="component" value="Unassembled WGS sequence"/>
</dbReference>
<evidence type="ECO:0000313" key="3">
    <source>
        <dbReference type="Proteomes" id="UP001430796"/>
    </source>
</evidence>
<dbReference type="RefSeq" id="WP_237053374.1">
    <property type="nucleotide sequence ID" value="NZ_JAKJPO010000001.1"/>
</dbReference>
<evidence type="ECO:0000256" key="1">
    <source>
        <dbReference type="SAM" id="MobiDB-lite"/>
    </source>
</evidence>
<comment type="caution">
    <text evidence="2">The sequence shown here is derived from an EMBL/GenBank/DDBJ whole genome shotgun (WGS) entry which is preliminary data.</text>
</comment>
<evidence type="ECO:0000313" key="2">
    <source>
        <dbReference type="EMBL" id="MCF7221029.1"/>
    </source>
</evidence>
<gene>
    <name evidence="2" type="ORF">L3V18_04400</name>
</gene>
<reference evidence="3" key="2">
    <citation type="submission" date="2022-01" db="EMBL/GenBank/DDBJ databases">
        <title>Lysobacter chinensis sp. nov., a bacterium isolated from cow dung compost.</title>
        <authorList>
            <person name="Zhou L.Y."/>
        </authorList>
    </citation>
    <scope>NUCLEOTIDE SEQUENCE [LARGE SCALE GENOMIC DNA]</scope>
    <source>
        <strain evidence="3">TLK-CK17</strain>
    </source>
</reference>
<name>A0ABS9HS55_9GAMM</name>